<protein>
    <submittedName>
        <fullName evidence="2">Uncharacterized protein</fullName>
    </submittedName>
</protein>
<evidence type="ECO:0000256" key="1">
    <source>
        <dbReference type="SAM" id="Phobius"/>
    </source>
</evidence>
<dbReference type="Proteomes" id="UP000240987">
    <property type="component" value="Unassembled WGS sequence"/>
</dbReference>
<dbReference type="AlphaFoldDB" id="A0A2T3J9K5"/>
<evidence type="ECO:0000313" key="3">
    <source>
        <dbReference type="Proteomes" id="UP000240987"/>
    </source>
</evidence>
<gene>
    <name evidence="2" type="ORF">C9J12_22625</name>
</gene>
<evidence type="ECO:0000313" key="2">
    <source>
        <dbReference type="EMBL" id="PSU45500.1"/>
    </source>
</evidence>
<feature type="transmembrane region" description="Helical" evidence="1">
    <location>
        <begin position="34"/>
        <end position="50"/>
    </location>
</feature>
<organism evidence="2 3">
    <name type="scientific">Photobacterium frigidiphilum</name>
    <dbReference type="NCBI Taxonomy" id="264736"/>
    <lineage>
        <taxon>Bacteria</taxon>
        <taxon>Pseudomonadati</taxon>
        <taxon>Pseudomonadota</taxon>
        <taxon>Gammaproteobacteria</taxon>
        <taxon>Vibrionales</taxon>
        <taxon>Vibrionaceae</taxon>
        <taxon>Photobacterium</taxon>
    </lineage>
</organism>
<keyword evidence="1" id="KW-0472">Membrane</keyword>
<dbReference type="EMBL" id="PYMJ01000030">
    <property type="protein sequence ID" value="PSU45500.1"/>
    <property type="molecule type" value="Genomic_DNA"/>
</dbReference>
<keyword evidence="3" id="KW-1185">Reference proteome</keyword>
<keyword evidence="1" id="KW-0812">Transmembrane</keyword>
<proteinExistence type="predicted"/>
<keyword evidence="1" id="KW-1133">Transmembrane helix</keyword>
<reference evidence="2 3" key="1">
    <citation type="submission" date="2018-01" db="EMBL/GenBank/DDBJ databases">
        <title>Whole genome sequencing of Histamine producing bacteria.</title>
        <authorList>
            <person name="Butler K."/>
        </authorList>
    </citation>
    <scope>NUCLEOTIDE SEQUENCE [LARGE SCALE GENOMIC DNA]</scope>
    <source>
        <strain evidence="2 3">JCM 12947</strain>
    </source>
</reference>
<feature type="transmembrane region" description="Helical" evidence="1">
    <location>
        <begin position="5"/>
        <end position="22"/>
    </location>
</feature>
<comment type="caution">
    <text evidence="2">The sequence shown here is derived from an EMBL/GenBank/DDBJ whole genome shotgun (WGS) entry which is preliminary data.</text>
</comment>
<name>A0A2T3J9K5_9GAMM</name>
<sequence>MINWLVKIAFYVVLFSFVMWYWEESDNTTRTGLFYFLFLVSFGQNAYYSHKLSKLQENKK</sequence>
<accession>A0A2T3J9K5</accession>